<dbReference type="Gene3D" id="1.10.238.100">
    <property type="entry name" value="YAP1 redox domain. Chain B"/>
    <property type="match status" value="1"/>
</dbReference>
<dbReference type="GeneID" id="54587470"/>
<dbReference type="SMART" id="SM00338">
    <property type="entry name" value="BRLZ"/>
    <property type="match status" value="1"/>
</dbReference>
<evidence type="ECO:0000313" key="6">
    <source>
        <dbReference type="EMBL" id="KAF2241734.1"/>
    </source>
</evidence>
<dbReference type="PANTHER" id="PTHR40621">
    <property type="entry name" value="TRANSCRIPTION FACTOR KAPC-RELATED"/>
    <property type="match status" value="1"/>
</dbReference>
<feature type="compositionally biased region" description="Pro residues" evidence="4">
    <location>
        <begin position="55"/>
        <end position="66"/>
    </location>
</feature>
<dbReference type="PROSITE" id="PS50217">
    <property type="entry name" value="BZIP"/>
    <property type="match status" value="1"/>
</dbReference>
<dbReference type="GO" id="GO:0000976">
    <property type="term" value="F:transcription cis-regulatory region binding"/>
    <property type="evidence" value="ECO:0007669"/>
    <property type="project" value="InterPro"/>
</dbReference>
<dbReference type="SUPFAM" id="SSF57959">
    <property type="entry name" value="Leucine zipper domain"/>
    <property type="match status" value="1"/>
</dbReference>
<protein>
    <recommendedName>
        <fullName evidence="5">BZIP domain-containing protein</fullName>
    </recommendedName>
</protein>
<evidence type="ECO:0000256" key="1">
    <source>
        <dbReference type="ARBA" id="ARBA00004123"/>
    </source>
</evidence>
<feature type="compositionally biased region" description="Polar residues" evidence="4">
    <location>
        <begin position="206"/>
        <end position="218"/>
    </location>
</feature>
<evidence type="ECO:0000259" key="5">
    <source>
        <dbReference type="PROSITE" id="PS50217"/>
    </source>
</evidence>
<proteinExistence type="predicted"/>
<dbReference type="Pfam" id="PF08601">
    <property type="entry name" value="PAP1"/>
    <property type="match status" value="1"/>
</dbReference>
<dbReference type="AlphaFoldDB" id="A0A6A6HU82"/>
<evidence type="ECO:0000256" key="3">
    <source>
        <dbReference type="ARBA" id="ARBA00023242"/>
    </source>
</evidence>
<feature type="compositionally biased region" description="Basic and acidic residues" evidence="4">
    <location>
        <begin position="124"/>
        <end position="138"/>
    </location>
</feature>
<dbReference type="InterPro" id="IPR023167">
    <property type="entry name" value="Yap1_redox_dom_sf"/>
</dbReference>
<evidence type="ECO:0000256" key="2">
    <source>
        <dbReference type="ARBA" id="ARBA00004496"/>
    </source>
</evidence>
<reference evidence="6" key="1">
    <citation type="journal article" date="2020" name="Stud. Mycol.">
        <title>101 Dothideomycetes genomes: a test case for predicting lifestyles and emergence of pathogens.</title>
        <authorList>
            <person name="Haridas S."/>
            <person name="Albert R."/>
            <person name="Binder M."/>
            <person name="Bloem J."/>
            <person name="Labutti K."/>
            <person name="Salamov A."/>
            <person name="Andreopoulos B."/>
            <person name="Baker S."/>
            <person name="Barry K."/>
            <person name="Bills G."/>
            <person name="Bluhm B."/>
            <person name="Cannon C."/>
            <person name="Castanera R."/>
            <person name="Culley D."/>
            <person name="Daum C."/>
            <person name="Ezra D."/>
            <person name="Gonzalez J."/>
            <person name="Henrissat B."/>
            <person name="Kuo A."/>
            <person name="Liang C."/>
            <person name="Lipzen A."/>
            <person name="Lutzoni F."/>
            <person name="Magnuson J."/>
            <person name="Mondo S."/>
            <person name="Nolan M."/>
            <person name="Ohm R."/>
            <person name="Pangilinan J."/>
            <person name="Park H.-J."/>
            <person name="Ramirez L."/>
            <person name="Alfaro M."/>
            <person name="Sun H."/>
            <person name="Tritt A."/>
            <person name="Yoshinaga Y."/>
            <person name="Zwiers L.-H."/>
            <person name="Turgeon B."/>
            <person name="Goodwin S."/>
            <person name="Spatafora J."/>
            <person name="Crous P."/>
            <person name="Grigoriev I."/>
        </authorList>
    </citation>
    <scope>NUCLEOTIDE SEQUENCE</scope>
    <source>
        <strain evidence="6">CBS 122368</strain>
    </source>
</reference>
<dbReference type="InterPro" id="IPR046347">
    <property type="entry name" value="bZIP_sf"/>
</dbReference>
<comment type="subcellular location">
    <subcellularLocation>
        <location evidence="2">Cytoplasm</location>
    </subcellularLocation>
    <subcellularLocation>
        <location evidence="1">Nucleus</location>
    </subcellularLocation>
</comment>
<dbReference type="SUPFAM" id="SSF111430">
    <property type="entry name" value="YAP1 redox domain"/>
    <property type="match status" value="1"/>
</dbReference>
<dbReference type="Pfam" id="PF00170">
    <property type="entry name" value="bZIP_1"/>
    <property type="match status" value="1"/>
</dbReference>
<dbReference type="CDD" id="cd14688">
    <property type="entry name" value="bZIP_YAP"/>
    <property type="match status" value="1"/>
</dbReference>
<dbReference type="InterPro" id="IPR004827">
    <property type="entry name" value="bZIP"/>
</dbReference>
<dbReference type="Proteomes" id="UP000800094">
    <property type="component" value="Unassembled WGS sequence"/>
</dbReference>
<dbReference type="Gene3D" id="1.20.5.170">
    <property type="match status" value="1"/>
</dbReference>
<gene>
    <name evidence="6" type="ORF">BU26DRAFT_571486</name>
</gene>
<feature type="compositionally biased region" description="Basic and acidic residues" evidence="4">
    <location>
        <begin position="89"/>
        <end position="105"/>
    </location>
</feature>
<keyword evidence="7" id="KW-1185">Reference proteome</keyword>
<dbReference type="GO" id="GO:0005737">
    <property type="term" value="C:cytoplasm"/>
    <property type="evidence" value="ECO:0007669"/>
    <property type="project" value="UniProtKB-SubCell"/>
</dbReference>
<dbReference type="GO" id="GO:0090575">
    <property type="term" value="C:RNA polymerase II transcription regulator complex"/>
    <property type="evidence" value="ECO:0007669"/>
    <property type="project" value="TreeGrafter"/>
</dbReference>
<dbReference type="RefSeq" id="XP_033676738.1">
    <property type="nucleotide sequence ID" value="XM_033834140.1"/>
</dbReference>
<dbReference type="GO" id="GO:0001228">
    <property type="term" value="F:DNA-binding transcription activator activity, RNA polymerase II-specific"/>
    <property type="evidence" value="ECO:0007669"/>
    <property type="project" value="TreeGrafter"/>
</dbReference>
<dbReference type="InterPro" id="IPR013910">
    <property type="entry name" value="TF_PAP1"/>
</dbReference>
<accession>A0A6A6HU82</accession>
<dbReference type="GO" id="GO:0033554">
    <property type="term" value="P:cellular response to stress"/>
    <property type="evidence" value="ECO:0007669"/>
    <property type="project" value="UniProtKB-ARBA"/>
</dbReference>
<organism evidence="6 7">
    <name type="scientific">Trematosphaeria pertusa</name>
    <dbReference type="NCBI Taxonomy" id="390896"/>
    <lineage>
        <taxon>Eukaryota</taxon>
        <taxon>Fungi</taxon>
        <taxon>Dikarya</taxon>
        <taxon>Ascomycota</taxon>
        <taxon>Pezizomycotina</taxon>
        <taxon>Dothideomycetes</taxon>
        <taxon>Pleosporomycetidae</taxon>
        <taxon>Pleosporales</taxon>
        <taxon>Massarineae</taxon>
        <taxon>Trematosphaeriaceae</taxon>
        <taxon>Trematosphaeria</taxon>
    </lineage>
</organism>
<feature type="compositionally biased region" description="Polar residues" evidence="4">
    <location>
        <begin position="143"/>
        <end position="152"/>
    </location>
</feature>
<feature type="compositionally biased region" description="Polar residues" evidence="4">
    <location>
        <begin position="175"/>
        <end position="189"/>
    </location>
</feature>
<dbReference type="OrthoDB" id="4940293at2759"/>
<feature type="region of interest" description="Disordered" evidence="4">
    <location>
        <begin position="171"/>
        <end position="235"/>
    </location>
</feature>
<feature type="region of interest" description="Disordered" evidence="4">
    <location>
        <begin position="49"/>
        <end position="156"/>
    </location>
</feature>
<evidence type="ECO:0000313" key="7">
    <source>
        <dbReference type="Proteomes" id="UP000800094"/>
    </source>
</evidence>
<dbReference type="PANTHER" id="PTHR40621:SF8">
    <property type="entry name" value="AP-1-LIKE TRANSCRIPTION FACTOR YAP3"/>
    <property type="match status" value="1"/>
</dbReference>
<dbReference type="EMBL" id="ML987210">
    <property type="protein sequence ID" value="KAF2241734.1"/>
    <property type="molecule type" value="Genomic_DNA"/>
</dbReference>
<sequence>MDYSYFSAAPQPYHFMGMPPNGFPHAGTGVDPETIRSIEPFDTSLIPTSYDAFPFNPPALPTPGSPDPTVAQTPMPVGSVDSGIGGEVEDSRASRTRSSSEEKEAGLTPAQSRRKAQNRAAQRAFRERKERHVKELEAKLSALESSTHSLQSDNERLKLQLQRVRTENEILRATSGHSPTSSRPVSATYPSPGAHLPDDEADDASYNVQSLPNGSVVNSADKEHAASRRKTTKAREIPAAQTWDLIQSHPLVKQGLVDIADVCERLKGAAKCDGHGPVFEESTVWAAIESSRRSGGDELI</sequence>
<keyword evidence="3" id="KW-0539">Nucleus</keyword>
<dbReference type="PROSITE" id="PS00036">
    <property type="entry name" value="BZIP_BASIC"/>
    <property type="match status" value="1"/>
</dbReference>
<evidence type="ECO:0000256" key="4">
    <source>
        <dbReference type="SAM" id="MobiDB-lite"/>
    </source>
</evidence>
<dbReference type="InterPro" id="IPR050936">
    <property type="entry name" value="AP-1-like"/>
</dbReference>
<name>A0A6A6HU82_9PLEO</name>
<feature type="domain" description="BZIP" evidence="5">
    <location>
        <begin position="108"/>
        <end position="171"/>
    </location>
</feature>